<dbReference type="Proteomes" id="UP001419268">
    <property type="component" value="Unassembled WGS sequence"/>
</dbReference>
<dbReference type="PANTHER" id="PTHR11847:SF4">
    <property type="entry name" value="LARGE RIBOSOMAL SUBUNIT PROTEIN EL15"/>
    <property type="match status" value="1"/>
</dbReference>
<comment type="similarity">
    <text evidence="1 4">Belongs to the eukaryotic ribosomal protein eL15 family.</text>
</comment>
<keyword evidence="3 4" id="KW-0687">Ribonucleoprotein</keyword>
<dbReference type="AlphaFoldDB" id="A0AAP0I1U8"/>
<dbReference type="Pfam" id="PF00827">
    <property type="entry name" value="Ribosomal_L15e"/>
    <property type="match status" value="1"/>
</dbReference>
<dbReference type="PANTHER" id="PTHR11847">
    <property type="entry name" value="RIBOSOMAL PROTEIN L15"/>
    <property type="match status" value="1"/>
</dbReference>
<dbReference type="EMBL" id="JBBNAG010000009">
    <property type="protein sequence ID" value="KAK9104549.1"/>
    <property type="molecule type" value="Genomic_DNA"/>
</dbReference>
<dbReference type="GO" id="GO:0003723">
    <property type="term" value="F:RNA binding"/>
    <property type="evidence" value="ECO:0007669"/>
    <property type="project" value="TreeGrafter"/>
</dbReference>
<dbReference type="GO" id="GO:0003735">
    <property type="term" value="F:structural constituent of ribosome"/>
    <property type="evidence" value="ECO:0007669"/>
    <property type="project" value="InterPro"/>
</dbReference>
<dbReference type="InterPro" id="IPR024794">
    <property type="entry name" value="Rbsml_eL15_core_dom_sf"/>
</dbReference>
<dbReference type="InterPro" id="IPR012678">
    <property type="entry name" value="Ribosomal_uL23/eL15/eS24_sf"/>
</dbReference>
<dbReference type="GO" id="GO:0022625">
    <property type="term" value="C:cytosolic large ribosomal subunit"/>
    <property type="evidence" value="ECO:0007669"/>
    <property type="project" value="TreeGrafter"/>
</dbReference>
<keyword evidence="6" id="KW-1185">Reference proteome</keyword>
<dbReference type="InterPro" id="IPR000439">
    <property type="entry name" value="Ribosomal_eL15"/>
</dbReference>
<reference evidence="5 6" key="1">
    <citation type="submission" date="2024-01" db="EMBL/GenBank/DDBJ databases">
        <title>Genome assemblies of Stephania.</title>
        <authorList>
            <person name="Yang L."/>
        </authorList>
    </citation>
    <scope>NUCLEOTIDE SEQUENCE [LARGE SCALE GENOMIC DNA]</scope>
    <source>
        <strain evidence="5">JXDWG</strain>
        <tissue evidence="5">Leaf</tissue>
    </source>
</reference>
<organism evidence="5 6">
    <name type="scientific">Stephania cephalantha</name>
    <dbReference type="NCBI Taxonomy" id="152367"/>
    <lineage>
        <taxon>Eukaryota</taxon>
        <taxon>Viridiplantae</taxon>
        <taxon>Streptophyta</taxon>
        <taxon>Embryophyta</taxon>
        <taxon>Tracheophyta</taxon>
        <taxon>Spermatophyta</taxon>
        <taxon>Magnoliopsida</taxon>
        <taxon>Ranunculales</taxon>
        <taxon>Menispermaceae</taxon>
        <taxon>Menispermoideae</taxon>
        <taxon>Cissampelideae</taxon>
        <taxon>Stephania</taxon>
    </lineage>
</organism>
<gene>
    <name evidence="5" type="ORF">Scep_021393</name>
</gene>
<name>A0AAP0I1U8_9MAGN</name>
<evidence type="ECO:0000256" key="3">
    <source>
        <dbReference type="ARBA" id="ARBA00023274"/>
    </source>
</evidence>
<evidence type="ECO:0000313" key="6">
    <source>
        <dbReference type="Proteomes" id="UP001419268"/>
    </source>
</evidence>
<evidence type="ECO:0000256" key="1">
    <source>
        <dbReference type="ARBA" id="ARBA00006857"/>
    </source>
</evidence>
<proteinExistence type="inferred from homology"/>
<dbReference type="GO" id="GO:0002181">
    <property type="term" value="P:cytoplasmic translation"/>
    <property type="evidence" value="ECO:0007669"/>
    <property type="project" value="TreeGrafter"/>
</dbReference>
<evidence type="ECO:0000256" key="2">
    <source>
        <dbReference type="ARBA" id="ARBA00022980"/>
    </source>
</evidence>
<evidence type="ECO:0000313" key="5">
    <source>
        <dbReference type="EMBL" id="KAK9104549.1"/>
    </source>
</evidence>
<accession>A0AAP0I1U8</accession>
<dbReference type="Gene3D" id="3.40.1120.10">
    <property type="entry name" value="Ribosomal protein l15e"/>
    <property type="match status" value="1"/>
</dbReference>
<comment type="caution">
    <text evidence="5">The sequence shown here is derived from an EMBL/GenBank/DDBJ whole genome shotgun (WGS) entry which is preliminary data.</text>
</comment>
<evidence type="ECO:0000256" key="4">
    <source>
        <dbReference type="RuleBase" id="RU000663"/>
    </source>
</evidence>
<protein>
    <recommendedName>
        <fullName evidence="4">Ribosomal protein L15</fullName>
    </recommendedName>
</protein>
<sequence length="65" mass="8078">MRAYKYVSTELWRKKQSKAMRFLHRVRCWEYRQLPSIVRITRPTRPDISRRINLLRIMQVTAICR</sequence>
<dbReference type="SUPFAM" id="SSF54189">
    <property type="entry name" value="Ribosomal proteins S24e, L23 and L15e"/>
    <property type="match status" value="1"/>
</dbReference>
<keyword evidence="2 4" id="KW-0689">Ribosomal protein</keyword>